<keyword evidence="2" id="KW-1185">Reference proteome</keyword>
<sequence length="419" mass="46839">MDVGEWWAMHEELRGRVPAWHPAGVVVEVDGPVVRRHYGTHGTAEHAPHMAGTDTAAVVRNQQEAFAERGEPVEWKVYGHDSPDLAQQLTAAGFTPGWERSVLIAAPLPSEQPTDVTEPREGVHDLYRVRSQAERAWEVAVGSPGPHAAPYAEMIADGSSDEGDVLIEVLLEAGIVTEVAWAHGDEIPFTLIGGFTSEDANFVKAVTDRWRQKSWLNHPLLAEADGSLRESLLEAGFTEAATVRSYHWSPPGSPESTRPAQFLDWLHDDGPLWDRFYADFDFKPITTYRPAITDPVPSAVWNLHSHHRIVPDLPAELDAIVQRGLLVATEPREFLHWLDWNHDGYRYDPRRTDVPGRPPRPGKGAYPNGDYYLHLTADLRLGTFGHPWEQTLTVWGPKLLAAIEADLTELLGKPIRRRE</sequence>
<dbReference type="GeneID" id="86952437"/>
<dbReference type="RefSeq" id="WP_191870060.1">
    <property type="nucleotide sequence ID" value="NZ_BMRU01000056.1"/>
</dbReference>
<name>A0ABQ3NMX0_STRVG</name>
<reference evidence="2" key="1">
    <citation type="submission" date="2020-09" db="EMBL/GenBank/DDBJ databases">
        <title>Whole genome shotgun sequence of Streptomyces cinnamonensis NBRC 15873.</title>
        <authorList>
            <person name="Komaki H."/>
            <person name="Tamura T."/>
        </authorList>
    </citation>
    <scope>NUCLEOTIDE SEQUENCE [LARGE SCALE GENOMIC DNA]</scope>
    <source>
        <strain evidence="2">NBRC 15873</strain>
    </source>
</reference>
<evidence type="ECO:0000313" key="2">
    <source>
        <dbReference type="Proteomes" id="UP000660554"/>
    </source>
</evidence>
<dbReference type="Pfam" id="PF10898">
    <property type="entry name" value="DUF2716"/>
    <property type="match status" value="1"/>
</dbReference>
<comment type="caution">
    <text evidence="1">The sequence shown here is derived from an EMBL/GenBank/DDBJ whole genome shotgun (WGS) entry which is preliminary data.</text>
</comment>
<proteinExistence type="predicted"/>
<evidence type="ECO:0008006" key="3">
    <source>
        <dbReference type="Google" id="ProtNLM"/>
    </source>
</evidence>
<dbReference type="InterPro" id="IPR020323">
    <property type="entry name" value="DUF2716"/>
</dbReference>
<dbReference type="EMBL" id="BNDV01000008">
    <property type="protein sequence ID" value="GHI14124.1"/>
    <property type="molecule type" value="Genomic_DNA"/>
</dbReference>
<protein>
    <recommendedName>
        <fullName evidence="3">DUF2716 domain-containing protein</fullName>
    </recommendedName>
</protein>
<dbReference type="Gene3D" id="3.40.630.30">
    <property type="match status" value="1"/>
</dbReference>
<evidence type="ECO:0000313" key="1">
    <source>
        <dbReference type="EMBL" id="GHI14124.1"/>
    </source>
</evidence>
<accession>A0ABQ3NMX0</accession>
<gene>
    <name evidence="1" type="ORF">Scinn_35870</name>
</gene>
<organism evidence="1 2">
    <name type="scientific">Streptomyces virginiae</name>
    <name type="common">Streptomyces cinnamonensis</name>
    <dbReference type="NCBI Taxonomy" id="1961"/>
    <lineage>
        <taxon>Bacteria</taxon>
        <taxon>Bacillati</taxon>
        <taxon>Actinomycetota</taxon>
        <taxon>Actinomycetes</taxon>
        <taxon>Kitasatosporales</taxon>
        <taxon>Streptomycetaceae</taxon>
        <taxon>Streptomyces</taxon>
    </lineage>
</organism>
<dbReference type="Proteomes" id="UP000660554">
    <property type="component" value="Unassembled WGS sequence"/>
</dbReference>